<gene>
    <name evidence="4" type="ORF">WN55_01974</name>
</gene>
<name>A0A154PFE6_DUFNO</name>
<dbReference type="InterPro" id="IPR025875">
    <property type="entry name" value="Leu-rich_rpt_4"/>
</dbReference>
<dbReference type="SUPFAM" id="SSF52058">
    <property type="entry name" value="L domain-like"/>
    <property type="match status" value="1"/>
</dbReference>
<dbReference type="Pfam" id="PF12799">
    <property type="entry name" value="LRR_4"/>
    <property type="match status" value="1"/>
</dbReference>
<dbReference type="GO" id="GO:0016301">
    <property type="term" value="F:kinase activity"/>
    <property type="evidence" value="ECO:0007669"/>
    <property type="project" value="UniProtKB-KW"/>
</dbReference>
<evidence type="ECO:0000256" key="1">
    <source>
        <dbReference type="ARBA" id="ARBA00022614"/>
    </source>
</evidence>
<dbReference type="STRING" id="178035.A0A154PFE6"/>
<dbReference type="PROSITE" id="PS51450">
    <property type="entry name" value="LRR"/>
    <property type="match status" value="4"/>
</dbReference>
<dbReference type="SMART" id="SM00365">
    <property type="entry name" value="LRR_SD22"/>
    <property type="match status" value="5"/>
</dbReference>
<keyword evidence="4" id="KW-0808">Transferase</keyword>
<dbReference type="PANTHER" id="PTHR15454">
    <property type="entry name" value="NISCHARIN RELATED"/>
    <property type="match status" value="1"/>
</dbReference>
<feature type="domain" description="Guanylate kinase-like" evidence="3">
    <location>
        <begin position="408"/>
        <end position="607"/>
    </location>
</feature>
<dbReference type="PROSITE" id="PS50052">
    <property type="entry name" value="GUANYLATE_KINASE_2"/>
    <property type="match status" value="1"/>
</dbReference>
<dbReference type="InterPro" id="IPR027417">
    <property type="entry name" value="P-loop_NTPase"/>
</dbReference>
<evidence type="ECO:0000313" key="5">
    <source>
        <dbReference type="Proteomes" id="UP000076502"/>
    </source>
</evidence>
<dbReference type="Gene3D" id="3.40.50.300">
    <property type="entry name" value="P-loop containing nucleotide triphosphate hydrolases"/>
    <property type="match status" value="1"/>
</dbReference>
<keyword evidence="4" id="KW-0418">Kinase</keyword>
<dbReference type="AlphaFoldDB" id="A0A154PFE6"/>
<protein>
    <submittedName>
        <fullName evidence="4">Leucine-rich repeat and guanylate kinase domain-containing protein</fullName>
    </submittedName>
</protein>
<sequence>MSWGSLQDRYVPYEILSDESSSSFSSISSSTSSSPSIVLDHMPVPINTDSIHCTNESSWGRFALDDTAWDDDKAPVVQLRNLKEVLFNELEFCGFLTDRLIGIGSSFLAKSPENGLYVLNKYVMRNMSLSNITMLYFHRYLRYIDLSYNYISNLSPLSGVPYLMYLNMAHNRVTVILNFQPPWYLTYVNLSYNYISEMHDISSFWSIIHLDLSHNAIEVITGLQNLKYLKYLNLSYNLIECIENLDKLNIQQLNLEGNCITSFKSAIPGYSINTLPHLQEIYLGYNKISSLEFFKDGYSLRIIDLRFNKISDLLELSNFNGFIDEIDLRGNGCTKWPNYKVVLLFSIPSIQRIDGVSVDTSEKIVATTLFASPVNLTAARTVTKLTLLEQLNTPTIDLHVLPYDQASPPLIILTGPSAIKKIPLAIHVVQTISEKIKYCPWYTTKVLGDSELERQCYISASREEFNDMSRRGEFLAIQELLGNSYGFHHNQISLLILEKKIGITQMDLHATMQLCKRYSNSKPILVLTKSERLHRNWIEEKFNVYMCVKDSMDYLNKENQSNAHSSVGGDDKSVADIIHVSDLSMPETFLLKDEIEVEEKKFIKFQGEEEFNRSHTKLFDSTFTSKLDQETDLRVILDKGFNAVVDDDHSKRRRHQAKLLHRRSTLINRELFTPDILSESISSEETLLDQLLMETQKPEYLKELYTDLVIKTRTIYFEHHVNNPGFFSLVLLLDDYNKAFNNLIHFIYKSYASYPTEKPKIYTEVEHFSQVTVPTMVNTIIEEIKQSLSTSKLQTKTWLRTYGVTSFEKLMPTQMAHDSKKRND</sequence>
<dbReference type="InterPro" id="IPR008144">
    <property type="entry name" value="Guanylate_kin-like_dom"/>
</dbReference>
<dbReference type="InterPro" id="IPR001611">
    <property type="entry name" value="Leu-rich_rpt"/>
</dbReference>
<reference evidence="4 5" key="1">
    <citation type="submission" date="2015-07" db="EMBL/GenBank/DDBJ databases">
        <title>The genome of Dufourea novaeangliae.</title>
        <authorList>
            <person name="Pan H."/>
            <person name="Kapheim K."/>
        </authorList>
    </citation>
    <scope>NUCLEOTIDE SEQUENCE [LARGE SCALE GENOMIC DNA]</scope>
    <source>
        <strain evidence="4">0120121106</strain>
        <tissue evidence="4">Whole body</tissue>
    </source>
</reference>
<dbReference type="Gene3D" id="3.80.10.10">
    <property type="entry name" value="Ribonuclease Inhibitor"/>
    <property type="match status" value="2"/>
</dbReference>
<keyword evidence="2" id="KW-0677">Repeat</keyword>
<dbReference type="GO" id="GO:0005737">
    <property type="term" value="C:cytoplasm"/>
    <property type="evidence" value="ECO:0007669"/>
    <property type="project" value="TreeGrafter"/>
</dbReference>
<dbReference type="EMBL" id="KQ434892">
    <property type="protein sequence ID" value="KZC10537.1"/>
    <property type="molecule type" value="Genomic_DNA"/>
</dbReference>
<dbReference type="Proteomes" id="UP000076502">
    <property type="component" value="Unassembled WGS sequence"/>
</dbReference>
<dbReference type="InterPro" id="IPR032675">
    <property type="entry name" value="LRR_dom_sf"/>
</dbReference>
<evidence type="ECO:0000259" key="3">
    <source>
        <dbReference type="PROSITE" id="PS50052"/>
    </source>
</evidence>
<dbReference type="SUPFAM" id="SSF52540">
    <property type="entry name" value="P-loop containing nucleoside triphosphate hydrolases"/>
    <property type="match status" value="1"/>
</dbReference>
<evidence type="ECO:0000256" key="2">
    <source>
        <dbReference type="ARBA" id="ARBA00022737"/>
    </source>
</evidence>
<keyword evidence="1" id="KW-0433">Leucine-rich repeat</keyword>
<proteinExistence type="predicted"/>
<accession>A0A154PFE6</accession>
<evidence type="ECO:0000313" key="4">
    <source>
        <dbReference type="EMBL" id="KZC10537.1"/>
    </source>
</evidence>
<keyword evidence="5" id="KW-1185">Reference proteome</keyword>
<organism evidence="4 5">
    <name type="scientific">Dufourea novaeangliae</name>
    <name type="common">Sweat bee</name>
    <dbReference type="NCBI Taxonomy" id="178035"/>
    <lineage>
        <taxon>Eukaryota</taxon>
        <taxon>Metazoa</taxon>
        <taxon>Ecdysozoa</taxon>
        <taxon>Arthropoda</taxon>
        <taxon>Hexapoda</taxon>
        <taxon>Insecta</taxon>
        <taxon>Pterygota</taxon>
        <taxon>Neoptera</taxon>
        <taxon>Endopterygota</taxon>
        <taxon>Hymenoptera</taxon>
        <taxon>Apocrita</taxon>
        <taxon>Aculeata</taxon>
        <taxon>Apoidea</taxon>
        <taxon>Anthophila</taxon>
        <taxon>Halictidae</taxon>
        <taxon>Rophitinae</taxon>
        <taxon>Dufourea</taxon>
    </lineage>
</organism>